<sequence length="559" mass="63251">MFLNTLTEHICPFPQPHLNTRFYSKDRLSRLIGTSSVFVSSLSKLIILAGASPLIDVHSASDNLVVRLLLNDIDHLIFLMECGLITTLVDTSRHLNFIHSENEARYHSFIVSIVGRLMHSIPTQIRNTQKRISVPQPLNNLRNLLIASVLVPARPSLVYQARTTCGELLHLRHLSTPSTHPETTTFFEGVWDEVRKEAIDLVCGDDSSVPPEFLTMRLFQALPTKEASSALTSLSSYLRTTPSPPQPVLSSIHLLLSTFSNKPHYMFDPISVKMIDCGHPFWIVPDQQFFRCLTNVLPSLLMSANQIIIDDTMRVLQRFISDTNHIDRPDLAEADLFVNLTVPLDKLRSQCRSTDDKTLDQPIIVIRSKILGFLHSFMTYEQPVLGPTGFNKIKQSSLKVDQLREKILIPCQPFIASEMRVFPSDTDEIWNKLVVNVVWALLLAESTVPELSTYLESNGVYLALIRQSEREQSTPDLAKLVSSVEYNLTRNTNRSMRLSMKGRNEQGYADIVEQLLVLSEEIASDGDAEYSFDCLLQFLGVNKWRKDHQSDDDESTDSD</sequence>
<gene>
    <name evidence="1" type="ORF">BLNAU_14532</name>
</gene>
<evidence type="ECO:0000313" key="1">
    <source>
        <dbReference type="EMBL" id="KAK2950538.1"/>
    </source>
</evidence>
<dbReference type="Proteomes" id="UP001281761">
    <property type="component" value="Unassembled WGS sequence"/>
</dbReference>
<dbReference type="EMBL" id="JARBJD010000134">
    <property type="protein sequence ID" value="KAK2950538.1"/>
    <property type="molecule type" value="Genomic_DNA"/>
</dbReference>
<proteinExistence type="predicted"/>
<organism evidence="1 2">
    <name type="scientific">Blattamonas nauphoetae</name>
    <dbReference type="NCBI Taxonomy" id="2049346"/>
    <lineage>
        <taxon>Eukaryota</taxon>
        <taxon>Metamonada</taxon>
        <taxon>Preaxostyla</taxon>
        <taxon>Oxymonadida</taxon>
        <taxon>Blattamonas</taxon>
    </lineage>
</organism>
<comment type="caution">
    <text evidence="1">The sequence shown here is derived from an EMBL/GenBank/DDBJ whole genome shotgun (WGS) entry which is preliminary data.</text>
</comment>
<reference evidence="1 2" key="1">
    <citation type="journal article" date="2022" name="bioRxiv">
        <title>Genomics of Preaxostyla Flagellates Illuminates Evolutionary Transitions and the Path Towards Mitochondrial Loss.</title>
        <authorList>
            <person name="Novak L.V.F."/>
            <person name="Treitli S.C."/>
            <person name="Pyrih J."/>
            <person name="Halakuc P."/>
            <person name="Pipaliya S.V."/>
            <person name="Vacek V."/>
            <person name="Brzon O."/>
            <person name="Soukal P."/>
            <person name="Eme L."/>
            <person name="Dacks J.B."/>
            <person name="Karnkowska A."/>
            <person name="Elias M."/>
            <person name="Hampl V."/>
        </authorList>
    </citation>
    <scope>NUCLEOTIDE SEQUENCE [LARGE SCALE GENOMIC DNA]</scope>
    <source>
        <strain evidence="1">NAU3</strain>
        <tissue evidence="1">Gut</tissue>
    </source>
</reference>
<protein>
    <submittedName>
        <fullName evidence="1">Uncharacterized protein</fullName>
    </submittedName>
</protein>
<evidence type="ECO:0000313" key="2">
    <source>
        <dbReference type="Proteomes" id="UP001281761"/>
    </source>
</evidence>
<name>A0ABQ9XGU7_9EUKA</name>
<keyword evidence="2" id="KW-1185">Reference proteome</keyword>
<accession>A0ABQ9XGU7</accession>